<evidence type="ECO:0000313" key="1">
    <source>
        <dbReference type="EMBL" id="CAF4342147.1"/>
    </source>
</evidence>
<sequence length="23" mass="2739">MHLTNYAIQKRSDDFIRDEDLGT</sequence>
<dbReference type="EMBL" id="CAJOAX010060663">
    <property type="protein sequence ID" value="CAF4342147.1"/>
    <property type="molecule type" value="Genomic_DNA"/>
</dbReference>
<feature type="non-terminal residue" evidence="1">
    <location>
        <position position="23"/>
    </location>
</feature>
<protein>
    <submittedName>
        <fullName evidence="1">Uncharacterized protein</fullName>
    </submittedName>
</protein>
<comment type="caution">
    <text evidence="1">The sequence shown here is derived from an EMBL/GenBank/DDBJ whole genome shotgun (WGS) entry which is preliminary data.</text>
</comment>
<gene>
    <name evidence="1" type="ORF">OTI717_LOCUS43278</name>
</gene>
<organism evidence="1 2">
    <name type="scientific">Rotaria sordida</name>
    <dbReference type="NCBI Taxonomy" id="392033"/>
    <lineage>
        <taxon>Eukaryota</taxon>
        <taxon>Metazoa</taxon>
        <taxon>Spiralia</taxon>
        <taxon>Gnathifera</taxon>
        <taxon>Rotifera</taxon>
        <taxon>Eurotatoria</taxon>
        <taxon>Bdelloidea</taxon>
        <taxon>Philodinida</taxon>
        <taxon>Philodinidae</taxon>
        <taxon>Rotaria</taxon>
    </lineage>
</organism>
<reference evidence="1" key="1">
    <citation type="submission" date="2021-02" db="EMBL/GenBank/DDBJ databases">
        <authorList>
            <person name="Nowell W R."/>
        </authorList>
    </citation>
    <scope>NUCLEOTIDE SEQUENCE</scope>
</reference>
<accession>A0A820KMH9</accession>
<evidence type="ECO:0000313" key="2">
    <source>
        <dbReference type="Proteomes" id="UP000663823"/>
    </source>
</evidence>
<proteinExistence type="predicted"/>
<dbReference type="AlphaFoldDB" id="A0A820KMH9"/>
<dbReference type="Proteomes" id="UP000663823">
    <property type="component" value="Unassembled WGS sequence"/>
</dbReference>
<name>A0A820KMH9_9BILA</name>